<dbReference type="GO" id="GO:0016787">
    <property type="term" value="F:hydrolase activity"/>
    <property type="evidence" value="ECO:0007669"/>
    <property type="project" value="UniProtKB-KW"/>
</dbReference>
<evidence type="ECO:0000256" key="2">
    <source>
        <dbReference type="ARBA" id="ARBA00022487"/>
    </source>
</evidence>
<keyword evidence="5 8" id="KW-0378">Hydrolase</keyword>
<keyword evidence="2" id="KW-0719">Serine esterase</keyword>
<keyword evidence="9" id="KW-1185">Reference proteome</keyword>
<evidence type="ECO:0000256" key="1">
    <source>
        <dbReference type="ARBA" id="ARBA00006249"/>
    </source>
</evidence>
<sequence>MSRHERTGDIAFQQPGLETALRIETSLNAKGLSSGATILVLAALSACGGNDDKIDVPVTPPVSSGPLEAAAQCSVDTLQTAVPSAVLTAASAVTPSTGTAYCRVDGYVTTQGPAATSNQVRFTVALPRSFQARYYFAGEGGSAGYLPEPSASLLSAGYAVAGSDAGSTTPGVDWAFATDRTKAYDYAQRGVHVGTAATQALVKAFYGMSSGANANRRLYRYIDGCSGGGRMGIVAASWYPEDFDGVVAGAPGISVTNQMFFGKVAKYLIDHPDAWISPAQLQAMDAALLQKFDAADGAVDGLISDPSVVSLDATLRAAFTPAQQALLDILVNGMNDFGLTYPGYTLGNPNGWSAFMLGATPPPWSMNPADGRLPPAGYLVFDTTSRGLFGAGYDFASAFSFDDSADVNGWNAMFENVFTGSGTAKAGNLNSFFQRGGKILFWHGTADNGISLNDSFRFFNDLASAQGGQAKLAQVAQLYTVPGLQHCGGGAGPQDVAAQALPALAQWVEAGTAPTQLVANRAAGTSLPSRSFLLCPHPQRAVFKGGIANSAGLNVNDASNWSCQAP</sequence>
<dbReference type="InterPro" id="IPR011118">
    <property type="entry name" value="Tannase/feruloyl_esterase"/>
</dbReference>
<accession>A0ABU5DPC6</accession>
<dbReference type="SUPFAM" id="SSF53474">
    <property type="entry name" value="alpha/beta-Hydrolases"/>
    <property type="match status" value="1"/>
</dbReference>
<evidence type="ECO:0000313" key="8">
    <source>
        <dbReference type="EMBL" id="MDY0748177.1"/>
    </source>
</evidence>
<dbReference type="Pfam" id="PF07519">
    <property type="entry name" value="Tannase"/>
    <property type="match status" value="2"/>
</dbReference>
<evidence type="ECO:0000256" key="4">
    <source>
        <dbReference type="ARBA" id="ARBA00022729"/>
    </source>
</evidence>
<keyword evidence="7" id="KW-1015">Disulfide bond</keyword>
<dbReference type="PANTHER" id="PTHR33938:SF15">
    <property type="entry name" value="FERULOYL ESTERASE B-RELATED"/>
    <property type="match status" value="1"/>
</dbReference>
<evidence type="ECO:0000256" key="6">
    <source>
        <dbReference type="ARBA" id="ARBA00022837"/>
    </source>
</evidence>
<dbReference type="RefSeq" id="WP_320426139.1">
    <property type="nucleotide sequence ID" value="NZ_JAXCLA010000009.1"/>
</dbReference>
<evidence type="ECO:0000256" key="7">
    <source>
        <dbReference type="ARBA" id="ARBA00023157"/>
    </source>
</evidence>
<organism evidence="8 9">
    <name type="scientific">Roseateles agri</name>
    <dbReference type="NCBI Taxonomy" id="3098619"/>
    <lineage>
        <taxon>Bacteria</taxon>
        <taxon>Pseudomonadati</taxon>
        <taxon>Pseudomonadota</taxon>
        <taxon>Betaproteobacteria</taxon>
        <taxon>Burkholderiales</taxon>
        <taxon>Sphaerotilaceae</taxon>
        <taxon>Roseateles</taxon>
    </lineage>
</organism>
<dbReference type="Gene3D" id="3.40.50.1820">
    <property type="entry name" value="alpha/beta hydrolase"/>
    <property type="match status" value="1"/>
</dbReference>
<gene>
    <name evidence="8" type="ORF">SNE35_26995</name>
</gene>
<dbReference type="InterPro" id="IPR029058">
    <property type="entry name" value="AB_hydrolase_fold"/>
</dbReference>
<reference evidence="8 9" key="1">
    <citation type="submission" date="2023-11" db="EMBL/GenBank/DDBJ databases">
        <title>Paucibacter sp. nov., isolated from fresh soil in Korea.</title>
        <authorList>
            <person name="Le N.T.T."/>
        </authorList>
    </citation>
    <scope>NUCLEOTIDE SEQUENCE [LARGE SCALE GENOMIC DNA]</scope>
    <source>
        <strain evidence="8 9">R3-3</strain>
    </source>
</reference>
<dbReference type="Proteomes" id="UP001285263">
    <property type="component" value="Unassembled WGS sequence"/>
</dbReference>
<comment type="similarity">
    <text evidence="1">Belongs to the tannase family.</text>
</comment>
<dbReference type="EMBL" id="JAXCLA010000009">
    <property type="protein sequence ID" value="MDY0748177.1"/>
    <property type="molecule type" value="Genomic_DNA"/>
</dbReference>
<evidence type="ECO:0000256" key="3">
    <source>
        <dbReference type="ARBA" id="ARBA00022723"/>
    </source>
</evidence>
<keyword evidence="3" id="KW-0479">Metal-binding</keyword>
<proteinExistence type="inferred from homology"/>
<keyword evidence="4" id="KW-0732">Signal</keyword>
<name>A0ABU5DPC6_9BURK</name>
<dbReference type="PANTHER" id="PTHR33938">
    <property type="entry name" value="FERULOYL ESTERASE B-RELATED"/>
    <property type="match status" value="1"/>
</dbReference>
<comment type="caution">
    <text evidence="8">The sequence shown here is derived from an EMBL/GenBank/DDBJ whole genome shotgun (WGS) entry which is preliminary data.</text>
</comment>
<protein>
    <submittedName>
        <fullName evidence="8">Tannase/feruloyl esterase family alpha/beta hydrolase</fullName>
    </submittedName>
</protein>
<evidence type="ECO:0000256" key="5">
    <source>
        <dbReference type="ARBA" id="ARBA00022801"/>
    </source>
</evidence>
<keyword evidence="6" id="KW-0106">Calcium</keyword>
<evidence type="ECO:0000313" key="9">
    <source>
        <dbReference type="Proteomes" id="UP001285263"/>
    </source>
</evidence>